<evidence type="ECO:0008006" key="4">
    <source>
        <dbReference type="Google" id="ProtNLM"/>
    </source>
</evidence>
<proteinExistence type="predicted"/>
<evidence type="ECO:0000256" key="1">
    <source>
        <dbReference type="SAM" id="MobiDB-lite"/>
    </source>
</evidence>
<name>A0A376BBQ8_9ASCO</name>
<evidence type="ECO:0000313" key="3">
    <source>
        <dbReference type="Proteomes" id="UP000262825"/>
    </source>
</evidence>
<dbReference type="EMBL" id="UFAJ01001039">
    <property type="protein sequence ID" value="SSD61984.1"/>
    <property type="molecule type" value="Genomic_DNA"/>
</dbReference>
<dbReference type="VEuPathDB" id="FungiDB:SCODWIG_03745"/>
<gene>
    <name evidence="2" type="ORF">SCODWIG_03745</name>
</gene>
<organism evidence="2 3">
    <name type="scientific">Saccharomycodes ludwigii</name>
    <dbReference type="NCBI Taxonomy" id="36035"/>
    <lineage>
        <taxon>Eukaryota</taxon>
        <taxon>Fungi</taxon>
        <taxon>Dikarya</taxon>
        <taxon>Ascomycota</taxon>
        <taxon>Saccharomycotina</taxon>
        <taxon>Saccharomycetes</taxon>
        <taxon>Saccharomycodales</taxon>
        <taxon>Saccharomycodaceae</taxon>
        <taxon>Saccharomycodes</taxon>
    </lineage>
</organism>
<evidence type="ECO:0000313" key="2">
    <source>
        <dbReference type="EMBL" id="SSD61984.1"/>
    </source>
</evidence>
<sequence>MTDLISSFSDNAAVFAFQPNSQKDVIDLYPLDPNSNYQCKSSLVKTIDYEKDDLTLSDINFLSWITEISDTKNNSKRSRDDTLNGSNQKSTVFFVNVFNAGKIVVYSGNEIVNIIKNKNDIIGLATTGTSIWILDSEKTIKQFQYNSSKPLKSFHLIDGKDEDIMDFQMLEVNRDGPVHLGVVTEKCVYIIDPFEKIPSTLIKLSVFGCVSLKYLDSKHLIVADLDTIKIIELNDKIDDEPYNVIQVWDFKVEKIKIWGDNIVAFSTDNTIGVFNKNESSIKCVISAQKAEIIDFVVLDDQSIIVAWLNVNEPNFELIKLQDVNNESEIMITNKSLKDIQDSTNVTVTNKSLPEENTTKIQEEGDEEDKKYNKTEQREIANKLTELLENYTGKDDDNEILVSTKSDKWNEDLIRHYLIKNTNTGFLGKLYEILSGKITESPWSFDNTMHCKWLKWILILFNIDDYMSKANSMSAANKKKHFNNATLKSKRQLKSSLKNTTATLPLLLSIQGKLEMLISQAELRQEMGDLIVNDKSKDNGNKKANIDEELDNNTEEIAYVNGEENDEDVEKHFVDAE</sequence>
<dbReference type="Proteomes" id="UP000262825">
    <property type="component" value="Unassembled WGS sequence"/>
</dbReference>
<dbReference type="AlphaFoldDB" id="A0A376BBQ8"/>
<feature type="compositionally biased region" description="Basic and acidic residues" evidence="1">
    <location>
        <begin position="352"/>
        <end position="372"/>
    </location>
</feature>
<protein>
    <recommendedName>
        <fullName evidence="4">U3 small nucleolar RNA-associated protein 9</fullName>
    </recommendedName>
</protein>
<reference evidence="3" key="1">
    <citation type="submission" date="2018-06" db="EMBL/GenBank/DDBJ databases">
        <authorList>
            <person name="Guldener U."/>
        </authorList>
    </citation>
    <scope>NUCLEOTIDE SEQUENCE [LARGE SCALE GENOMIC DNA]</scope>
    <source>
        <strain evidence="3">UTAD17</strain>
    </source>
</reference>
<feature type="region of interest" description="Disordered" evidence="1">
    <location>
        <begin position="349"/>
        <end position="372"/>
    </location>
</feature>
<dbReference type="InterPro" id="IPR036322">
    <property type="entry name" value="WD40_repeat_dom_sf"/>
</dbReference>
<keyword evidence="3" id="KW-1185">Reference proteome</keyword>
<dbReference type="SUPFAM" id="SSF50978">
    <property type="entry name" value="WD40 repeat-like"/>
    <property type="match status" value="1"/>
</dbReference>
<accession>A0A376BBQ8</accession>